<dbReference type="CDD" id="cd00060">
    <property type="entry name" value="FHA"/>
    <property type="match status" value="1"/>
</dbReference>
<dbReference type="EMBL" id="KN838568">
    <property type="protein sequence ID" value="KIK04576.1"/>
    <property type="molecule type" value="Genomic_DNA"/>
</dbReference>
<reference evidence="2 3" key="1">
    <citation type="submission" date="2014-04" db="EMBL/GenBank/DDBJ databases">
        <authorList>
            <consortium name="DOE Joint Genome Institute"/>
            <person name="Kuo A."/>
            <person name="Kohler A."/>
            <person name="Nagy L.G."/>
            <person name="Floudas D."/>
            <person name="Copeland A."/>
            <person name="Barry K.W."/>
            <person name="Cichocki N."/>
            <person name="Veneault-Fourrey C."/>
            <person name="LaButti K."/>
            <person name="Lindquist E.A."/>
            <person name="Lipzen A."/>
            <person name="Lundell T."/>
            <person name="Morin E."/>
            <person name="Murat C."/>
            <person name="Sun H."/>
            <person name="Tunlid A."/>
            <person name="Henrissat B."/>
            <person name="Grigoriev I.V."/>
            <person name="Hibbett D.S."/>
            <person name="Martin F."/>
            <person name="Nordberg H.P."/>
            <person name="Cantor M.N."/>
            <person name="Hua S.X."/>
        </authorList>
    </citation>
    <scope>NUCLEOTIDE SEQUENCE [LARGE SCALE GENOMIC DNA]</scope>
    <source>
        <strain evidence="2 3">LaAM-08-1</strain>
    </source>
</reference>
<reference evidence="3" key="2">
    <citation type="submission" date="2015-01" db="EMBL/GenBank/DDBJ databases">
        <title>Evolutionary Origins and Diversification of the Mycorrhizal Mutualists.</title>
        <authorList>
            <consortium name="DOE Joint Genome Institute"/>
            <consortium name="Mycorrhizal Genomics Consortium"/>
            <person name="Kohler A."/>
            <person name="Kuo A."/>
            <person name="Nagy L.G."/>
            <person name="Floudas D."/>
            <person name="Copeland A."/>
            <person name="Barry K.W."/>
            <person name="Cichocki N."/>
            <person name="Veneault-Fourrey C."/>
            <person name="LaButti K."/>
            <person name="Lindquist E.A."/>
            <person name="Lipzen A."/>
            <person name="Lundell T."/>
            <person name="Morin E."/>
            <person name="Murat C."/>
            <person name="Riley R."/>
            <person name="Ohm R."/>
            <person name="Sun H."/>
            <person name="Tunlid A."/>
            <person name="Henrissat B."/>
            <person name="Grigoriev I.V."/>
            <person name="Hibbett D.S."/>
            <person name="Martin F."/>
        </authorList>
    </citation>
    <scope>NUCLEOTIDE SEQUENCE [LARGE SCALE GENOMIC DNA]</scope>
    <source>
        <strain evidence="3">LaAM-08-1</strain>
    </source>
</reference>
<dbReference type="SUPFAM" id="SSF49879">
    <property type="entry name" value="SMAD/FHA domain"/>
    <property type="match status" value="1"/>
</dbReference>
<organism evidence="2 3">
    <name type="scientific">Laccaria amethystina LaAM-08-1</name>
    <dbReference type="NCBI Taxonomy" id="1095629"/>
    <lineage>
        <taxon>Eukaryota</taxon>
        <taxon>Fungi</taxon>
        <taxon>Dikarya</taxon>
        <taxon>Basidiomycota</taxon>
        <taxon>Agaricomycotina</taxon>
        <taxon>Agaricomycetes</taxon>
        <taxon>Agaricomycetidae</taxon>
        <taxon>Agaricales</taxon>
        <taxon>Agaricineae</taxon>
        <taxon>Hydnangiaceae</taxon>
        <taxon>Laccaria</taxon>
    </lineage>
</organism>
<dbReference type="AlphaFoldDB" id="A0A0C9XHZ3"/>
<dbReference type="InterPro" id="IPR000253">
    <property type="entry name" value="FHA_dom"/>
</dbReference>
<sequence length="147" mass="15887">MVSTPSLHLSPTSGSFSFQPKQIKLCDKRVVLGIEIPDDPAHTSSSSNGWFTVVRTRNSTGISPLPVSTSHAEVWLSGSKVYIRDLDSPFGTFVNGVKIKTDTLLQQGDVLSLGSPVQRNSQTPAYITDDHLKPIIAKVVLAIGLSW</sequence>
<dbReference type="Pfam" id="PF00498">
    <property type="entry name" value="FHA"/>
    <property type="match status" value="1"/>
</dbReference>
<dbReference type="OrthoDB" id="687730at2759"/>
<gene>
    <name evidence="2" type="ORF">K443DRAFT_4547</name>
</gene>
<dbReference type="STRING" id="1095629.A0A0C9XHZ3"/>
<dbReference type="Gene3D" id="2.60.200.20">
    <property type="match status" value="1"/>
</dbReference>
<evidence type="ECO:0000313" key="2">
    <source>
        <dbReference type="EMBL" id="KIK04576.1"/>
    </source>
</evidence>
<evidence type="ECO:0000259" key="1">
    <source>
        <dbReference type="PROSITE" id="PS50006"/>
    </source>
</evidence>
<accession>A0A0C9XHZ3</accession>
<dbReference type="Proteomes" id="UP000054477">
    <property type="component" value="Unassembled WGS sequence"/>
</dbReference>
<evidence type="ECO:0000313" key="3">
    <source>
        <dbReference type="Proteomes" id="UP000054477"/>
    </source>
</evidence>
<dbReference type="PROSITE" id="PS50006">
    <property type="entry name" value="FHA_DOMAIN"/>
    <property type="match status" value="1"/>
</dbReference>
<proteinExistence type="predicted"/>
<dbReference type="InterPro" id="IPR008984">
    <property type="entry name" value="SMAD_FHA_dom_sf"/>
</dbReference>
<keyword evidence="3" id="KW-1185">Reference proteome</keyword>
<name>A0A0C9XHZ3_9AGAR</name>
<feature type="domain" description="FHA" evidence="1">
    <location>
        <begin position="67"/>
        <end position="99"/>
    </location>
</feature>
<dbReference type="HOGENOM" id="CLU_148159_0_0_1"/>
<protein>
    <recommendedName>
        <fullName evidence="1">FHA domain-containing protein</fullName>
    </recommendedName>
</protein>